<dbReference type="Proteomes" id="UP000622552">
    <property type="component" value="Unassembled WGS sequence"/>
</dbReference>
<evidence type="ECO:0000313" key="2">
    <source>
        <dbReference type="Proteomes" id="UP000622552"/>
    </source>
</evidence>
<comment type="caution">
    <text evidence="1">The sequence shown here is derived from an EMBL/GenBank/DDBJ whole genome shotgun (WGS) entry which is preliminary data.</text>
</comment>
<keyword evidence="2" id="KW-1185">Reference proteome</keyword>
<dbReference type="SUPFAM" id="SSF47413">
    <property type="entry name" value="lambda repressor-like DNA-binding domains"/>
    <property type="match status" value="1"/>
</dbReference>
<dbReference type="GO" id="GO:0003677">
    <property type="term" value="F:DNA binding"/>
    <property type="evidence" value="ECO:0007669"/>
    <property type="project" value="InterPro"/>
</dbReference>
<dbReference type="AlphaFoldDB" id="A0A8J7GHZ0"/>
<sequence length="272" mass="30199">MPPFDPIRIPESAWRREETRRLLRARDVGGLLRFAQQFGGVSQHQLSNATGLLQGRISEIIGGTRKVTALEVYERIADGLNMPNEARLLLGLAPRGNGTILAAIEVPQVFDNQAAAAEEIQLRTQTAASIDVLAVRGLGLLAFNGSLLRSAFNRAATMRVLLLDPECPAATRRAEEVGESGEAFTSGIRHSLARLREFAHQPGLSVQVHLYDTLPIWRMIRLDDTLYLSSFDTRWEGHESVLYRVSATPRGALHAAFSRMFEEMTRRCARVL</sequence>
<organism evidence="1 2">
    <name type="scientific">Longispora fulva</name>
    <dbReference type="NCBI Taxonomy" id="619741"/>
    <lineage>
        <taxon>Bacteria</taxon>
        <taxon>Bacillati</taxon>
        <taxon>Actinomycetota</taxon>
        <taxon>Actinomycetes</taxon>
        <taxon>Micromonosporales</taxon>
        <taxon>Micromonosporaceae</taxon>
        <taxon>Longispora</taxon>
    </lineage>
</organism>
<evidence type="ECO:0000313" key="1">
    <source>
        <dbReference type="EMBL" id="MBG6137860.1"/>
    </source>
</evidence>
<dbReference type="RefSeq" id="WP_197004677.1">
    <property type="nucleotide sequence ID" value="NZ_BONS01000017.1"/>
</dbReference>
<protein>
    <submittedName>
        <fullName evidence="1">Transcriptional regulator with XRE-family HTH domain</fullName>
    </submittedName>
</protein>
<proteinExistence type="predicted"/>
<accession>A0A8J7GHZ0</accession>
<dbReference type="InterPro" id="IPR010982">
    <property type="entry name" value="Lambda_DNA-bd_dom_sf"/>
</dbReference>
<gene>
    <name evidence="1" type="ORF">IW245_004054</name>
</gene>
<dbReference type="EMBL" id="JADOUF010000001">
    <property type="protein sequence ID" value="MBG6137860.1"/>
    <property type="molecule type" value="Genomic_DNA"/>
</dbReference>
<reference evidence="1" key="1">
    <citation type="submission" date="2020-11" db="EMBL/GenBank/DDBJ databases">
        <title>Sequencing the genomes of 1000 actinobacteria strains.</title>
        <authorList>
            <person name="Klenk H.-P."/>
        </authorList>
    </citation>
    <scope>NUCLEOTIDE SEQUENCE</scope>
    <source>
        <strain evidence="1">DSM 45356</strain>
    </source>
</reference>
<name>A0A8J7GHZ0_9ACTN</name>